<evidence type="ECO:0000259" key="4">
    <source>
        <dbReference type="Pfam" id="PF00561"/>
    </source>
</evidence>
<keyword evidence="3" id="KW-0378">Hydrolase</keyword>
<organism evidence="6 8">
    <name type="scientific">Adineta ricciae</name>
    <name type="common">Rotifer</name>
    <dbReference type="NCBI Taxonomy" id="249248"/>
    <lineage>
        <taxon>Eukaryota</taxon>
        <taxon>Metazoa</taxon>
        <taxon>Spiralia</taxon>
        <taxon>Gnathifera</taxon>
        <taxon>Rotifera</taxon>
        <taxon>Eurotatoria</taxon>
        <taxon>Bdelloidea</taxon>
        <taxon>Adinetida</taxon>
        <taxon>Adinetidae</taxon>
        <taxon>Adineta</taxon>
    </lineage>
</organism>
<sequence>MIEPFRIDIPQSALDDPKYHLEWTRWPDRETVDDWKQGVPLEKAKSLVDYWRLYYDWRRFENRATTDGIRTWQCTTNHIYPYGRPGSFIEFLRVIPRLTNPTTFGGKAEDAFHIVVPSIPGYGFSDKPKETEWHTARIARAWVILMQRLGYQKWIAQGGDWGTDIAIILGSIRPIGLLGIHLNFQYVFPDDQSDNFSPGEQRAIDIASHYLSDGWEFFSVTKYTTSNDWVWIVTRLLLSLCIFTRNSMNGPITRTSLYMQSRSMTYLITSFSTGWPTLVLLQHDSSENVVSGPIALFTGHC</sequence>
<evidence type="ECO:0000256" key="1">
    <source>
        <dbReference type="ARBA" id="ARBA00010088"/>
    </source>
</evidence>
<dbReference type="Pfam" id="PF06441">
    <property type="entry name" value="EHN"/>
    <property type="match status" value="1"/>
</dbReference>
<gene>
    <name evidence="7" type="ORF">EDS130_LOCUS40419</name>
    <name evidence="6" type="ORF">XAT740_LOCUS25947</name>
</gene>
<dbReference type="OrthoDB" id="7130006at2759"/>
<evidence type="ECO:0000313" key="7">
    <source>
        <dbReference type="EMBL" id="CAF1465206.1"/>
    </source>
</evidence>
<evidence type="ECO:0000256" key="3">
    <source>
        <dbReference type="ARBA" id="ARBA00022801"/>
    </source>
</evidence>
<dbReference type="Proteomes" id="UP000663828">
    <property type="component" value="Unassembled WGS sequence"/>
</dbReference>
<dbReference type="InterPro" id="IPR000073">
    <property type="entry name" value="AB_hydrolase_1"/>
</dbReference>
<evidence type="ECO:0000313" key="6">
    <source>
        <dbReference type="EMBL" id="CAF1245055.1"/>
    </source>
</evidence>
<dbReference type="PANTHER" id="PTHR21661:SF35">
    <property type="entry name" value="EPOXIDE HYDROLASE"/>
    <property type="match status" value="1"/>
</dbReference>
<evidence type="ECO:0000256" key="2">
    <source>
        <dbReference type="ARBA" id="ARBA00022797"/>
    </source>
</evidence>
<evidence type="ECO:0000313" key="8">
    <source>
        <dbReference type="Proteomes" id="UP000663828"/>
    </source>
</evidence>
<keyword evidence="2" id="KW-0058">Aromatic hydrocarbons catabolism</keyword>
<dbReference type="InterPro" id="IPR000639">
    <property type="entry name" value="Epox_hydrolase-like"/>
</dbReference>
<proteinExistence type="inferred from homology"/>
<dbReference type="AlphaFoldDB" id="A0A814ZRB7"/>
<dbReference type="SUPFAM" id="SSF53474">
    <property type="entry name" value="alpha/beta-Hydrolases"/>
    <property type="match status" value="1"/>
</dbReference>
<comment type="caution">
    <text evidence="6">The sequence shown here is derived from an EMBL/GenBank/DDBJ whole genome shotgun (WGS) entry which is preliminary data.</text>
</comment>
<dbReference type="PRINTS" id="PR00412">
    <property type="entry name" value="EPOXHYDRLASE"/>
</dbReference>
<feature type="domain" description="AB hydrolase-1" evidence="4">
    <location>
        <begin position="83"/>
        <end position="172"/>
    </location>
</feature>
<dbReference type="InterPro" id="IPR010497">
    <property type="entry name" value="Epoxide_hydro_N"/>
</dbReference>
<dbReference type="EMBL" id="CAJNOJ010000487">
    <property type="protein sequence ID" value="CAF1465206.1"/>
    <property type="molecule type" value="Genomic_DNA"/>
</dbReference>
<protein>
    <recommendedName>
        <fullName evidence="9">Epoxide hydrolase</fullName>
    </recommendedName>
</protein>
<dbReference type="GO" id="GO:0097176">
    <property type="term" value="P:epoxide metabolic process"/>
    <property type="evidence" value="ECO:0007669"/>
    <property type="project" value="TreeGrafter"/>
</dbReference>
<dbReference type="EMBL" id="CAJNOR010002080">
    <property type="protein sequence ID" value="CAF1245055.1"/>
    <property type="molecule type" value="Genomic_DNA"/>
</dbReference>
<dbReference type="InterPro" id="IPR029058">
    <property type="entry name" value="AB_hydrolase_fold"/>
</dbReference>
<dbReference type="PANTHER" id="PTHR21661">
    <property type="entry name" value="EPOXIDE HYDROLASE 1-RELATED"/>
    <property type="match status" value="1"/>
</dbReference>
<accession>A0A814ZRB7</accession>
<dbReference type="Gene3D" id="3.40.50.1820">
    <property type="entry name" value="alpha/beta hydrolase"/>
    <property type="match status" value="1"/>
</dbReference>
<feature type="domain" description="Epoxide hydrolase N-terminal" evidence="5">
    <location>
        <begin position="2"/>
        <end position="64"/>
    </location>
</feature>
<keyword evidence="8" id="KW-1185">Reference proteome</keyword>
<dbReference type="GO" id="GO:0004301">
    <property type="term" value="F:epoxide hydrolase activity"/>
    <property type="evidence" value="ECO:0007669"/>
    <property type="project" value="TreeGrafter"/>
</dbReference>
<evidence type="ECO:0000259" key="5">
    <source>
        <dbReference type="Pfam" id="PF06441"/>
    </source>
</evidence>
<dbReference type="Pfam" id="PF00561">
    <property type="entry name" value="Abhydrolase_1"/>
    <property type="match status" value="1"/>
</dbReference>
<reference evidence="6" key="1">
    <citation type="submission" date="2021-02" db="EMBL/GenBank/DDBJ databases">
        <authorList>
            <person name="Nowell W R."/>
        </authorList>
    </citation>
    <scope>NUCLEOTIDE SEQUENCE</scope>
</reference>
<dbReference type="Proteomes" id="UP000663852">
    <property type="component" value="Unassembled WGS sequence"/>
</dbReference>
<name>A0A814ZRB7_ADIRI</name>
<evidence type="ECO:0008006" key="9">
    <source>
        <dbReference type="Google" id="ProtNLM"/>
    </source>
</evidence>
<comment type="similarity">
    <text evidence="1">Belongs to the peptidase S33 family.</text>
</comment>